<keyword evidence="1" id="KW-0378">Hydrolase</keyword>
<proteinExistence type="predicted"/>
<sequence>MKMHRITSSRLLGGFFLRLTAGLLVLIISSLPTPAVARAAAEQDPLQELGRTAVLDTMLQNAVRRGLISGAVVLIGNRNGALYTHAAGRAGFEAASPPLTTGTVFDVASLTKVFATTPAIIRLMDQGTLSLLDPLSRWFPEFEGKNITVLHLLTHTSGLHDGMLDPEAPLESAISRAAAQAGAVPAGTRFLYADINFILLGNLVRRITAFGLDGYCQDSFYRPLGMLHTGFNPAAKLNTAATLGGRNGVLNGVVQDPNARLLGGVAGHAGLFSTAEDLARFARMLLNEGELDGRRVLSARAVAQMTAPYYFRNGSIVRGLGWDRESPFSAPKGALFTEFSYGHTGYSGSSVWIDPEKDLYVILLTTRLDYRNRRSFNRLRSDISTLAAALFSGHKTGDDVQIPKNTGP</sequence>
<protein>
    <submittedName>
        <fullName evidence="3">Beta-lactamase</fullName>
    </submittedName>
</protein>
<dbReference type="eggNOG" id="COG1680">
    <property type="taxonomic scope" value="Bacteria"/>
</dbReference>
<dbReference type="SUPFAM" id="SSF56601">
    <property type="entry name" value="beta-lactamase/transpeptidase-like"/>
    <property type="match status" value="1"/>
</dbReference>
<dbReference type="MEROPS" id="S12.950"/>
<dbReference type="PANTHER" id="PTHR43283:SF11">
    <property type="entry name" value="BETA-LACTAMASE-RELATED DOMAIN-CONTAINING PROTEIN"/>
    <property type="match status" value="1"/>
</dbReference>
<reference evidence="3 4" key="1">
    <citation type="submission" date="2008-05" db="EMBL/GenBank/DDBJ databases">
        <title>Complete sequence of chromosome of Geobacter lovleyi SZ.</title>
        <authorList>
            <consortium name="US DOE Joint Genome Institute"/>
            <person name="Lucas S."/>
            <person name="Copeland A."/>
            <person name="Lapidus A."/>
            <person name="Glavina del Rio T."/>
            <person name="Dalin E."/>
            <person name="Tice H."/>
            <person name="Bruce D."/>
            <person name="Goodwin L."/>
            <person name="Pitluck S."/>
            <person name="Chertkov O."/>
            <person name="Meincke L."/>
            <person name="Brettin T."/>
            <person name="Detter J.C."/>
            <person name="Han C."/>
            <person name="Tapia R."/>
            <person name="Kuske C.R."/>
            <person name="Schmutz J."/>
            <person name="Larimer F."/>
            <person name="Land M."/>
            <person name="Hauser L."/>
            <person name="Kyrpides N."/>
            <person name="Mikhailova N."/>
            <person name="Sung Y."/>
            <person name="Fletcher K.E."/>
            <person name="Ritalahti K.M."/>
            <person name="Loeffler F.E."/>
            <person name="Richardson P."/>
        </authorList>
    </citation>
    <scope>NUCLEOTIDE SEQUENCE [LARGE SCALE GENOMIC DNA]</scope>
    <source>
        <strain evidence="4">ATCC BAA-1151 / DSM 17278 / SZ</strain>
    </source>
</reference>
<dbReference type="KEGG" id="glo:Glov_2487"/>
<dbReference type="Pfam" id="PF00144">
    <property type="entry name" value="Beta-lactamase"/>
    <property type="match status" value="1"/>
</dbReference>
<dbReference type="GO" id="GO:0016787">
    <property type="term" value="F:hydrolase activity"/>
    <property type="evidence" value="ECO:0007669"/>
    <property type="project" value="UniProtKB-KW"/>
</dbReference>
<dbReference type="STRING" id="398767.Glov_2487"/>
<evidence type="ECO:0000313" key="4">
    <source>
        <dbReference type="Proteomes" id="UP000002420"/>
    </source>
</evidence>
<name>B3E5W0_TRIL1</name>
<dbReference type="PANTHER" id="PTHR43283">
    <property type="entry name" value="BETA-LACTAMASE-RELATED"/>
    <property type="match status" value="1"/>
</dbReference>
<dbReference type="Gene3D" id="3.40.710.10">
    <property type="entry name" value="DD-peptidase/beta-lactamase superfamily"/>
    <property type="match status" value="1"/>
</dbReference>
<dbReference type="HOGENOM" id="CLU_020027_1_1_7"/>
<feature type="domain" description="Beta-lactamase-related" evidence="2">
    <location>
        <begin position="56"/>
        <end position="373"/>
    </location>
</feature>
<dbReference type="AlphaFoldDB" id="B3E5W0"/>
<dbReference type="EMBL" id="CP001089">
    <property type="protein sequence ID" value="ACD96201.1"/>
    <property type="molecule type" value="Genomic_DNA"/>
</dbReference>
<evidence type="ECO:0000313" key="3">
    <source>
        <dbReference type="EMBL" id="ACD96201.1"/>
    </source>
</evidence>
<organism evidence="3 4">
    <name type="scientific">Trichlorobacter lovleyi (strain ATCC BAA-1151 / DSM 17278 / SZ)</name>
    <name type="common">Geobacter lovleyi</name>
    <dbReference type="NCBI Taxonomy" id="398767"/>
    <lineage>
        <taxon>Bacteria</taxon>
        <taxon>Pseudomonadati</taxon>
        <taxon>Thermodesulfobacteriota</taxon>
        <taxon>Desulfuromonadia</taxon>
        <taxon>Geobacterales</taxon>
        <taxon>Geobacteraceae</taxon>
        <taxon>Trichlorobacter</taxon>
    </lineage>
</organism>
<dbReference type="Proteomes" id="UP000002420">
    <property type="component" value="Chromosome"/>
</dbReference>
<evidence type="ECO:0000259" key="2">
    <source>
        <dbReference type="Pfam" id="PF00144"/>
    </source>
</evidence>
<dbReference type="InterPro" id="IPR050789">
    <property type="entry name" value="Diverse_Enzym_Activities"/>
</dbReference>
<dbReference type="InterPro" id="IPR001466">
    <property type="entry name" value="Beta-lactam-related"/>
</dbReference>
<gene>
    <name evidence="3" type="ordered locus">Glov_2487</name>
</gene>
<accession>B3E5W0</accession>
<dbReference type="RefSeq" id="WP_012470534.1">
    <property type="nucleotide sequence ID" value="NC_010814.1"/>
</dbReference>
<dbReference type="InterPro" id="IPR012338">
    <property type="entry name" value="Beta-lactam/transpept-like"/>
</dbReference>
<evidence type="ECO:0000256" key="1">
    <source>
        <dbReference type="ARBA" id="ARBA00022801"/>
    </source>
</evidence>
<keyword evidence="4" id="KW-1185">Reference proteome</keyword>